<keyword evidence="2" id="KW-0547">Nucleotide-binding</keyword>
<protein>
    <submittedName>
        <fullName evidence="8">Protein kinase</fullName>
    </submittedName>
</protein>
<evidence type="ECO:0000256" key="3">
    <source>
        <dbReference type="ARBA" id="ARBA00022777"/>
    </source>
</evidence>
<proteinExistence type="predicted"/>
<evidence type="ECO:0000256" key="4">
    <source>
        <dbReference type="ARBA" id="ARBA00022840"/>
    </source>
</evidence>
<keyword evidence="4" id="KW-0067">ATP-binding</keyword>
<dbReference type="Pfam" id="PF00069">
    <property type="entry name" value="Pkinase"/>
    <property type="match status" value="1"/>
</dbReference>
<dbReference type="Pfam" id="PF08308">
    <property type="entry name" value="PEGA"/>
    <property type="match status" value="1"/>
</dbReference>
<dbReference type="CDD" id="cd14014">
    <property type="entry name" value="STKc_PknB_like"/>
    <property type="match status" value="1"/>
</dbReference>
<dbReference type="PROSITE" id="PS50011">
    <property type="entry name" value="PROTEIN_KINASE_DOM"/>
    <property type="match status" value="1"/>
</dbReference>
<dbReference type="AlphaFoldDB" id="A0A5C6X0L8"/>
<dbReference type="Gene3D" id="1.10.510.10">
    <property type="entry name" value="Transferase(Phosphotransferase) domain 1"/>
    <property type="match status" value="1"/>
</dbReference>
<dbReference type="RefSeq" id="WP_146977370.1">
    <property type="nucleotide sequence ID" value="NZ_VOSL01000146.1"/>
</dbReference>
<dbReference type="Gene3D" id="3.30.200.20">
    <property type="entry name" value="Phosphorylase Kinase, domain 1"/>
    <property type="match status" value="1"/>
</dbReference>
<dbReference type="InterPro" id="IPR013229">
    <property type="entry name" value="PEGA"/>
</dbReference>
<reference evidence="8 9" key="1">
    <citation type="submission" date="2019-08" db="EMBL/GenBank/DDBJ databases">
        <title>Bradymonadales sp. TMQ2.</title>
        <authorList>
            <person name="Liang Q."/>
        </authorList>
    </citation>
    <scope>NUCLEOTIDE SEQUENCE [LARGE SCALE GENOMIC DNA]</scope>
    <source>
        <strain evidence="8 9">TMQ2</strain>
    </source>
</reference>
<feature type="transmembrane region" description="Helical" evidence="6">
    <location>
        <begin position="382"/>
        <end position="407"/>
    </location>
</feature>
<accession>A0A5C6X0L8</accession>
<keyword evidence="1" id="KW-0808">Transferase</keyword>
<keyword evidence="6" id="KW-1133">Transmembrane helix</keyword>
<evidence type="ECO:0000313" key="8">
    <source>
        <dbReference type="EMBL" id="TXD31679.1"/>
    </source>
</evidence>
<name>A0A5C6X0L8_9DELT</name>
<feature type="region of interest" description="Disordered" evidence="5">
    <location>
        <begin position="347"/>
        <end position="376"/>
    </location>
</feature>
<dbReference type="PANTHER" id="PTHR43289">
    <property type="entry name" value="MITOGEN-ACTIVATED PROTEIN KINASE KINASE KINASE 20-RELATED"/>
    <property type="match status" value="1"/>
</dbReference>
<dbReference type="PANTHER" id="PTHR43289:SF6">
    <property type="entry name" value="SERINE_THREONINE-PROTEIN KINASE NEKL-3"/>
    <property type="match status" value="1"/>
</dbReference>
<evidence type="ECO:0000256" key="5">
    <source>
        <dbReference type="SAM" id="MobiDB-lite"/>
    </source>
</evidence>
<dbReference type="InterPro" id="IPR011009">
    <property type="entry name" value="Kinase-like_dom_sf"/>
</dbReference>
<dbReference type="OrthoDB" id="9801841at2"/>
<evidence type="ECO:0000256" key="1">
    <source>
        <dbReference type="ARBA" id="ARBA00022679"/>
    </source>
</evidence>
<sequence length="502" mass="54246">MTTTLKGPAAMHADAQFGKYTLIRQIAVGGMAEIWLAEQRGPGGFNKELVLKRILPHLAQEGQVAQMFLDEARMVAHLTHPNIGQVFELGELEGEYFIAMEFIDGLDLAQLAGALKERGSQIPVAYAVKIITDLLEALDYAHDFVDRDGNHVGLIHRDISPQNALISNDGVVKLVDFGVAKASINTTKTESGAVKGKFAYMAPEQIEGKPLDWRADIFSIGVLFYELLSGVKPFGEDLKAVSMILSQDPADIRTYRTDVPEELARIIARAMAKDREDRFANAAAMQRALQTFMRSYTEVVGTRELSIMVRQLRGLDLAKPTEQLFGFEKHGVTSAGPRLTTREMPQAEVADRSAPGLNQASVPADASPGAADEPAPSKGKSLALVAGFSLLMIGLLAAFFVVGYLVISGDKGAADEATEAASAVAATPAAATWRHADGQIVAISSQPSAEIVVDGEVVGKTPFQTTLRPGTYRIELRTGETTRKETLTITSTSSIQRFRYDL</sequence>
<evidence type="ECO:0000259" key="7">
    <source>
        <dbReference type="PROSITE" id="PS50011"/>
    </source>
</evidence>
<gene>
    <name evidence="8" type="ORF">FRC96_20440</name>
</gene>
<dbReference type="GO" id="GO:0005524">
    <property type="term" value="F:ATP binding"/>
    <property type="evidence" value="ECO:0007669"/>
    <property type="project" value="UniProtKB-KW"/>
</dbReference>
<keyword evidence="6" id="KW-0812">Transmembrane</keyword>
<keyword evidence="6" id="KW-0472">Membrane</keyword>
<feature type="domain" description="Protein kinase" evidence="7">
    <location>
        <begin position="20"/>
        <end position="293"/>
    </location>
</feature>
<evidence type="ECO:0000256" key="6">
    <source>
        <dbReference type="SAM" id="Phobius"/>
    </source>
</evidence>
<dbReference type="GO" id="GO:0004674">
    <property type="term" value="F:protein serine/threonine kinase activity"/>
    <property type="evidence" value="ECO:0007669"/>
    <property type="project" value="TreeGrafter"/>
</dbReference>
<evidence type="ECO:0000313" key="9">
    <source>
        <dbReference type="Proteomes" id="UP000321046"/>
    </source>
</evidence>
<dbReference type="SUPFAM" id="SSF56112">
    <property type="entry name" value="Protein kinase-like (PK-like)"/>
    <property type="match status" value="1"/>
</dbReference>
<organism evidence="8 9">
    <name type="scientific">Lujinxingia vulgaris</name>
    <dbReference type="NCBI Taxonomy" id="2600176"/>
    <lineage>
        <taxon>Bacteria</taxon>
        <taxon>Deltaproteobacteria</taxon>
        <taxon>Bradymonadales</taxon>
        <taxon>Lujinxingiaceae</taxon>
        <taxon>Lujinxingia</taxon>
    </lineage>
</organism>
<dbReference type="EMBL" id="VOSL01000146">
    <property type="protein sequence ID" value="TXD31679.1"/>
    <property type="molecule type" value="Genomic_DNA"/>
</dbReference>
<keyword evidence="3 8" id="KW-0418">Kinase</keyword>
<comment type="caution">
    <text evidence="8">The sequence shown here is derived from an EMBL/GenBank/DDBJ whole genome shotgun (WGS) entry which is preliminary data.</text>
</comment>
<dbReference type="Proteomes" id="UP000321046">
    <property type="component" value="Unassembled WGS sequence"/>
</dbReference>
<evidence type="ECO:0000256" key="2">
    <source>
        <dbReference type="ARBA" id="ARBA00022741"/>
    </source>
</evidence>
<dbReference type="InterPro" id="IPR000719">
    <property type="entry name" value="Prot_kinase_dom"/>
</dbReference>